<evidence type="ECO:0000313" key="3">
    <source>
        <dbReference type="Proteomes" id="UP001519654"/>
    </source>
</evidence>
<dbReference type="RefSeq" id="WP_215790760.1">
    <property type="nucleotide sequence ID" value="NZ_JAHKKG010000007.1"/>
</dbReference>
<dbReference type="Gene3D" id="3.40.50.720">
    <property type="entry name" value="NAD(P)-binding Rossmann-like Domain"/>
    <property type="match status" value="1"/>
</dbReference>
<gene>
    <name evidence="2" type="ORF">KOI35_25410</name>
</gene>
<feature type="domain" description="NAD(P)-binding" evidence="1">
    <location>
        <begin position="7"/>
        <end position="174"/>
    </location>
</feature>
<dbReference type="Proteomes" id="UP001519654">
    <property type="component" value="Unassembled WGS sequence"/>
</dbReference>
<dbReference type="EMBL" id="JAHKKG010000007">
    <property type="protein sequence ID" value="MBU2666854.1"/>
    <property type="molecule type" value="Genomic_DNA"/>
</dbReference>
<sequence length="273" mass="29058">MRILVLGGTGNVGRAIVEAGLAEGHEVRAVSRSGRGLPPGAEAYVGDLDDASSLTKALDGVEAMFTPAGYGGLAETLQQAASGDTRRVVLLSSSSAPSGSRTNAVARYHLESEDAVRASGLGWTLLRPNAFMSNTLRWRDQIAAGDMVREPFGDVALSVIDPADIAAVALRALSTDEHDHQAYRLSGPEALTAQQRADILGAAIGRRLTVEVPSDEEAREGLPAQYADAFHEFYRGGLIDETTVHPTVEQLLGRPPATFADWVQRNTEKMRPS</sequence>
<reference evidence="2 3" key="1">
    <citation type="submission" date="2021-06" db="EMBL/GenBank/DDBJ databases">
        <title>Actinoplanes lichenicola sp. nov., and Actinoplanes ovalisporus sp. nov., isolated from lichen in Thailand.</title>
        <authorList>
            <person name="Saeng-In P."/>
            <person name="Kanchanasin P."/>
            <person name="Yuki M."/>
            <person name="Kudo T."/>
            <person name="Ohkuma M."/>
            <person name="Phongsopitanun W."/>
            <person name="Tanasupawat S."/>
        </authorList>
    </citation>
    <scope>NUCLEOTIDE SEQUENCE [LARGE SCALE GENOMIC DNA]</scope>
    <source>
        <strain evidence="2 3">NBRC 110975</strain>
    </source>
</reference>
<dbReference type="InterPro" id="IPR051604">
    <property type="entry name" value="Ergot_Alk_Oxidoreductase"/>
</dbReference>
<dbReference type="PANTHER" id="PTHR43162">
    <property type="match status" value="1"/>
</dbReference>
<evidence type="ECO:0000313" key="2">
    <source>
        <dbReference type="EMBL" id="MBU2666854.1"/>
    </source>
</evidence>
<accession>A0ABS5YTR4</accession>
<protein>
    <submittedName>
        <fullName evidence="2">NAD(P)H-binding protein</fullName>
    </submittedName>
</protein>
<dbReference type="InterPro" id="IPR016040">
    <property type="entry name" value="NAD(P)-bd_dom"/>
</dbReference>
<keyword evidence="3" id="KW-1185">Reference proteome</keyword>
<dbReference type="PANTHER" id="PTHR43162:SF1">
    <property type="entry name" value="PRESTALK A DIFFERENTIATION PROTEIN A"/>
    <property type="match status" value="1"/>
</dbReference>
<comment type="caution">
    <text evidence="2">The sequence shown here is derived from an EMBL/GenBank/DDBJ whole genome shotgun (WGS) entry which is preliminary data.</text>
</comment>
<dbReference type="SUPFAM" id="SSF51735">
    <property type="entry name" value="NAD(P)-binding Rossmann-fold domains"/>
    <property type="match status" value="1"/>
</dbReference>
<evidence type="ECO:0000259" key="1">
    <source>
        <dbReference type="Pfam" id="PF13460"/>
    </source>
</evidence>
<name>A0ABS5YTR4_9ACTN</name>
<dbReference type="InterPro" id="IPR036291">
    <property type="entry name" value="NAD(P)-bd_dom_sf"/>
</dbReference>
<proteinExistence type="predicted"/>
<dbReference type="Pfam" id="PF13460">
    <property type="entry name" value="NAD_binding_10"/>
    <property type="match status" value="1"/>
</dbReference>
<organism evidence="2 3">
    <name type="scientific">Paractinoplanes bogorensis</name>
    <dbReference type="NCBI Taxonomy" id="1610840"/>
    <lineage>
        <taxon>Bacteria</taxon>
        <taxon>Bacillati</taxon>
        <taxon>Actinomycetota</taxon>
        <taxon>Actinomycetes</taxon>
        <taxon>Micromonosporales</taxon>
        <taxon>Micromonosporaceae</taxon>
        <taxon>Paractinoplanes</taxon>
    </lineage>
</organism>